<keyword evidence="1 6" id="KW-0963">Cytoplasm</keyword>
<reference evidence="9" key="2">
    <citation type="submission" date="2022-07" db="EMBL/GenBank/DDBJ databases">
        <title>Complete genome of Mycoplasma caviae type strain G122.</title>
        <authorList>
            <person name="Spergser J."/>
        </authorList>
    </citation>
    <scope>NUCLEOTIDE SEQUENCE</scope>
    <source>
        <strain evidence="9">G122</strain>
    </source>
</reference>
<reference evidence="10 11" key="1">
    <citation type="submission" date="2018-12" db="EMBL/GenBank/DDBJ databases">
        <authorList>
            <consortium name="Pathogen Informatics"/>
        </authorList>
    </citation>
    <scope>NUCLEOTIDE SEQUENCE [LARGE SCALE GENOMIC DNA]</scope>
    <source>
        <strain evidence="10 11">NCTC10126</strain>
    </source>
</reference>
<comment type="similarity">
    <text evidence="6">Belongs to the RuvA family.</text>
</comment>
<evidence type="ECO:0000259" key="8">
    <source>
        <dbReference type="Pfam" id="PF07499"/>
    </source>
</evidence>
<evidence type="ECO:0000256" key="5">
    <source>
        <dbReference type="ARBA" id="ARBA00023204"/>
    </source>
</evidence>
<dbReference type="GO" id="GO:0006281">
    <property type="term" value="P:DNA repair"/>
    <property type="evidence" value="ECO:0007669"/>
    <property type="project" value="UniProtKB-UniRule"/>
</dbReference>
<dbReference type="Pfam" id="PF14520">
    <property type="entry name" value="HHH_5"/>
    <property type="match status" value="1"/>
</dbReference>
<comment type="domain">
    <text evidence="6">Has three domains with a flexible linker between the domains II and III and assumes an 'L' shape. Domain III is highly mobile and contacts RuvB.</text>
</comment>
<dbReference type="EMBL" id="CP101806">
    <property type="protein sequence ID" value="UUD34954.1"/>
    <property type="molecule type" value="Genomic_DNA"/>
</dbReference>
<dbReference type="GO" id="GO:0009379">
    <property type="term" value="C:Holliday junction helicase complex"/>
    <property type="evidence" value="ECO:0007669"/>
    <property type="project" value="InterPro"/>
</dbReference>
<dbReference type="InterPro" id="IPR013849">
    <property type="entry name" value="DNA_helicase_Holl-junc_RuvA_I"/>
</dbReference>
<comment type="function">
    <text evidence="6">The RuvA-RuvB-RuvC complex processes Holliday junction (HJ) DNA during genetic recombination and DNA repair, while the RuvA-RuvB complex plays an important role in the rescue of blocked DNA replication forks via replication fork reversal (RFR). RuvA specifically binds to HJ cruciform DNA, conferring on it an open structure. The RuvB hexamer acts as an ATP-dependent pump, pulling dsDNA into and through the RuvAB complex. HJ branch migration allows RuvC to scan DNA until it finds its consensus sequence, where it cleaves and resolves the cruciform DNA.</text>
</comment>
<evidence type="ECO:0000256" key="6">
    <source>
        <dbReference type="HAMAP-Rule" id="MF_00031"/>
    </source>
</evidence>
<feature type="region of interest" description="Domain II" evidence="6">
    <location>
        <begin position="62"/>
        <end position="139"/>
    </location>
</feature>
<feature type="domain" description="Holliday junction DNA helicase RuvA C-terminal" evidence="8">
    <location>
        <begin position="146"/>
        <end position="189"/>
    </location>
</feature>
<evidence type="ECO:0000259" key="7">
    <source>
        <dbReference type="Pfam" id="PF01330"/>
    </source>
</evidence>
<evidence type="ECO:0000256" key="4">
    <source>
        <dbReference type="ARBA" id="ARBA00023172"/>
    </source>
</evidence>
<dbReference type="GO" id="GO:0006310">
    <property type="term" value="P:DNA recombination"/>
    <property type="evidence" value="ECO:0007669"/>
    <property type="project" value="UniProtKB-UniRule"/>
</dbReference>
<dbReference type="GO" id="GO:0005737">
    <property type="term" value="C:cytoplasm"/>
    <property type="evidence" value="ECO:0007669"/>
    <property type="project" value="UniProtKB-SubCell"/>
</dbReference>
<evidence type="ECO:0000313" key="11">
    <source>
        <dbReference type="Proteomes" id="UP000280036"/>
    </source>
</evidence>
<comment type="subunit">
    <text evidence="6">Homotetramer. Forms an RuvA(8)-RuvB(12)-Holliday junction (HJ) complex. HJ DNA is sandwiched between 2 RuvA tetramers; dsDNA enters through RuvA and exits via RuvB. An RuvB hexamer assembles on each DNA strand where it exits the tetramer. Each RuvB hexamer is contacted by two RuvA subunits (via domain III) on 2 adjacent RuvB subunits; this complex drives branch migration. In the full resolvosome a probable DNA-RuvA(4)-RuvB(12)-RuvC(2) complex forms which resolves the HJ.</text>
</comment>
<dbReference type="Pfam" id="PF01330">
    <property type="entry name" value="RuvA_N"/>
    <property type="match status" value="1"/>
</dbReference>
<keyword evidence="5 6" id="KW-0234">DNA repair</keyword>
<protein>
    <recommendedName>
        <fullName evidence="6">Holliday junction branch migration complex subunit RuvA</fullName>
    </recommendedName>
</protein>
<feature type="domain" description="DNA helicase Holliday junction RuvA type" evidence="7">
    <location>
        <begin position="1"/>
        <end position="59"/>
    </location>
</feature>
<dbReference type="GO" id="GO:0048476">
    <property type="term" value="C:Holliday junction resolvase complex"/>
    <property type="evidence" value="ECO:0007669"/>
    <property type="project" value="UniProtKB-UniRule"/>
</dbReference>
<dbReference type="GO" id="GO:0016787">
    <property type="term" value="F:hydrolase activity"/>
    <property type="evidence" value="ECO:0007669"/>
    <property type="project" value="UniProtKB-KW"/>
</dbReference>
<evidence type="ECO:0000256" key="2">
    <source>
        <dbReference type="ARBA" id="ARBA00022763"/>
    </source>
</evidence>
<name>A0A3P8KMZ6_9BACT</name>
<evidence type="ECO:0000256" key="1">
    <source>
        <dbReference type="ARBA" id="ARBA00022490"/>
    </source>
</evidence>
<dbReference type="GO" id="GO:0000400">
    <property type="term" value="F:four-way junction DNA binding"/>
    <property type="evidence" value="ECO:0007669"/>
    <property type="project" value="UniProtKB-UniRule"/>
</dbReference>
<dbReference type="AlphaFoldDB" id="A0A3P8KMZ6"/>
<dbReference type="OrthoDB" id="5293449at2"/>
<keyword evidence="10" id="KW-0347">Helicase</keyword>
<dbReference type="InterPro" id="IPR011114">
    <property type="entry name" value="RuvA_C"/>
</dbReference>
<dbReference type="EMBL" id="UZVY01000001">
    <property type="protein sequence ID" value="VDR42218.1"/>
    <property type="molecule type" value="Genomic_DNA"/>
</dbReference>
<sequence length="200" mass="22857">MVLYRIGEIVYKNNQNLIFESQGVGYSIIFPDHARVEAKQKHKLYLYEIKNDYTWSLYGFKDFKERLLFVDLINLNGIGPRVAFNILNQGWEKIASLIALGKVDHLIEIPYINPRIARLVISELQDKWAKMTNNIDAQKQVKNSNLLGEAKETLKMLGFKAAQIDSALTKVDLNQDVESMIEEAIKFISQSGAHNEQLSA</sequence>
<keyword evidence="2 6" id="KW-0227">DNA damage</keyword>
<comment type="subcellular location">
    <subcellularLocation>
        <location evidence="6">Cytoplasm</location>
    </subcellularLocation>
</comment>
<dbReference type="GO" id="GO:0009378">
    <property type="term" value="F:four-way junction helicase activity"/>
    <property type="evidence" value="ECO:0007669"/>
    <property type="project" value="InterPro"/>
</dbReference>
<keyword evidence="10" id="KW-0547">Nucleotide-binding</keyword>
<dbReference type="InterPro" id="IPR000085">
    <property type="entry name" value="RuvA"/>
</dbReference>
<dbReference type="Proteomes" id="UP001058569">
    <property type="component" value="Chromosome"/>
</dbReference>
<dbReference type="Pfam" id="PF07499">
    <property type="entry name" value="RuvA_C"/>
    <property type="match status" value="1"/>
</dbReference>
<keyword evidence="10" id="KW-0067">ATP-binding</keyword>
<accession>A0A3P8KMZ6</accession>
<keyword evidence="10" id="KW-0378">Hydrolase</keyword>
<dbReference type="SUPFAM" id="SSF47781">
    <property type="entry name" value="RuvA domain 2-like"/>
    <property type="match status" value="1"/>
</dbReference>
<comment type="caution">
    <text evidence="6">Lacks conserved residue(s) required for the propagation of feature annotation.</text>
</comment>
<keyword evidence="4 6" id="KW-0233">DNA recombination</keyword>
<dbReference type="InterPro" id="IPR010994">
    <property type="entry name" value="RuvA_2-like"/>
</dbReference>
<dbReference type="Gene3D" id="1.10.150.20">
    <property type="entry name" value="5' to 3' exonuclease, C-terminal subdomain"/>
    <property type="match status" value="1"/>
</dbReference>
<evidence type="ECO:0000313" key="12">
    <source>
        <dbReference type="Proteomes" id="UP001058569"/>
    </source>
</evidence>
<dbReference type="NCBIfam" id="TIGR00084">
    <property type="entry name" value="ruvA"/>
    <property type="match status" value="1"/>
</dbReference>
<dbReference type="GO" id="GO:0005524">
    <property type="term" value="F:ATP binding"/>
    <property type="evidence" value="ECO:0007669"/>
    <property type="project" value="InterPro"/>
</dbReference>
<evidence type="ECO:0000313" key="10">
    <source>
        <dbReference type="EMBL" id="VDR42218.1"/>
    </source>
</evidence>
<dbReference type="HAMAP" id="MF_00031">
    <property type="entry name" value="DNA_HJ_migration_RuvA"/>
    <property type="match status" value="1"/>
</dbReference>
<evidence type="ECO:0000256" key="3">
    <source>
        <dbReference type="ARBA" id="ARBA00023125"/>
    </source>
</evidence>
<keyword evidence="12" id="KW-1185">Reference proteome</keyword>
<evidence type="ECO:0000313" key="9">
    <source>
        <dbReference type="EMBL" id="UUD34954.1"/>
    </source>
</evidence>
<dbReference type="RefSeq" id="WP_126118429.1">
    <property type="nucleotide sequence ID" value="NZ_CP101806.1"/>
</dbReference>
<gene>
    <name evidence="6 10" type="primary">ruvA</name>
    <name evidence="10" type="ORF">NCTC10126_00725</name>
    <name evidence="9" type="ORF">NPA07_04030</name>
</gene>
<proteinExistence type="inferred from homology"/>
<keyword evidence="3 6" id="KW-0238">DNA-binding</keyword>
<organism evidence="10 11">
    <name type="scientific">Mycoplasmopsis caviae</name>
    <dbReference type="NCBI Taxonomy" id="55603"/>
    <lineage>
        <taxon>Bacteria</taxon>
        <taxon>Bacillati</taxon>
        <taxon>Mycoplasmatota</taxon>
        <taxon>Mycoplasmoidales</taxon>
        <taxon>Metamycoplasmataceae</taxon>
        <taxon>Mycoplasmopsis</taxon>
    </lineage>
</organism>
<dbReference type="InterPro" id="IPR012340">
    <property type="entry name" value="NA-bd_OB-fold"/>
</dbReference>
<dbReference type="Gene3D" id="2.40.50.140">
    <property type="entry name" value="Nucleic acid-binding proteins"/>
    <property type="match status" value="1"/>
</dbReference>
<dbReference type="Proteomes" id="UP000280036">
    <property type="component" value="Unassembled WGS sequence"/>
</dbReference>
<feature type="region of interest" description="Domain III" evidence="6">
    <location>
        <begin position="143"/>
        <end position="200"/>
    </location>
</feature>